<name>A0A1E1K7Y7_9HELO</name>
<reference evidence="2" key="1">
    <citation type="submission" date="2016-03" db="EMBL/GenBank/DDBJ databases">
        <authorList>
            <person name="Guldener U."/>
        </authorList>
    </citation>
    <scope>NUCLEOTIDE SEQUENCE [LARGE SCALE GENOMIC DNA]</scope>
    <source>
        <strain evidence="2">04CH-RAC-A.6.1</strain>
    </source>
</reference>
<dbReference type="EMBL" id="FJUX01000017">
    <property type="protein sequence ID" value="CZS94101.1"/>
    <property type="molecule type" value="Genomic_DNA"/>
</dbReference>
<keyword evidence="2" id="KW-1185">Reference proteome</keyword>
<gene>
    <name evidence="1" type="ORF">RAG0_04136</name>
</gene>
<evidence type="ECO:0000313" key="1">
    <source>
        <dbReference type="EMBL" id="CZS94101.1"/>
    </source>
</evidence>
<dbReference type="Proteomes" id="UP000178912">
    <property type="component" value="Unassembled WGS sequence"/>
</dbReference>
<sequence>MACANYDKVFVDHGIWDNTFKKHIFRYRSQPDLDYPVATEHNKCWA</sequence>
<organism evidence="1 2">
    <name type="scientific">Rhynchosporium agropyri</name>
    <dbReference type="NCBI Taxonomy" id="914238"/>
    <lineage>
        <taxon>Eukaryota</taxon>
        <taxon>Fungi</taxon>
        <taxon>Dikarya</taxon>
        <taxon>Ascomycota</taxon>
        <taxon>Pezizomycotina</taxon>
        <taxon>Leotiomycetes</taxon>
        <taxon>Helotiales</taxon>
        <taxon>Ploettnerulaceae</taxon>
        <taxon>Rhynchosporium</taxon>
    </lineage>
</organism>
<proteinExistence type="predicted"/>
<dbReference type="AlphaFoldDB" id="A0A1E1K7Y7"/>
<protein>
    <submittedName>
        <fullName evidence="1">Uncharacterized protein</fullName>
    </submittedName>
</protein>
<evidence type="ECO:0000313" key="2">
    <source>
        <dbReference type="Proteomes" id="UP000178912"/>
    </source>
</evidence>
<accession>A0A1E1K7Y7</accession>